<dbReference type="EMBL" id="CP049266">
    <property type="protein sequence ID" value="QPH92302.1"/>
    <property type="molecule type" value="Genomic_DNA"/>
</dbReference>
<dbReference type="Proteomes" id="UP000195893">
    <property type="component" value="Unassembled WGS sequence"/>
</dbReference>
<evidence type="ECO:0000313" key="1">
    <source>
        <dbReference type="EMBL" id="AVX44519.1"/>
    </source>
</evidence>
<dbReference type="RefSeq" id="WP_002940116.1">
    <property type="nucleotide sequence ID" value="NZ_CABPTV010000009.1"/>
</dbReference>
<evidence type="ECO:0000313" key="10">
    <source>
        <dbReference type="Proteomes" id="UP000594535"/>
    </source>
</evidence>
<proteinExistence type="predicted"/>
<evidence type="ECO:0000313" key="4">
    <source>
        <dbReference type="EMBL" id="QPH92302.1"/>
    </source>
</evidence>
<reference evidence="4" key="4">
    <citation type="submission" date="2020-02" db="EMBL/GenBank/DDBJ databases">
        <title>Analysis of Completed Campylobacter concisus Genomes Identified Genomospecies Features, Novel plasmids and Their Association with Severe Ulcerative Colitis.</title>
        <authorList>
            <person name="Zhang L."/>
        </authorList>
    </citation>
    <scope>NUCLEOTIDE SEQUENCE</scope>
    <source>
        <strain evidence="4">P1CDO3</strain>
    </source>
</reference>
<dbReference type="EMBL" id="CP049232">
    <property type="protein sequence ID" value="QPI06306.1"/>
    <property type="molecule type" value="Genomic_DNA"/>
</dbReference>
<gene>
    <name evidence="3" type="ORF">B9N60_01865</name>
    <name evidence="2" type="ORF">B9N65_02315</name>
    <name evidence="1" type="ORF">CCS77_1458</name>
    <name evidence="4" type="ORF">CVT01_07230</name>
    <name evidence="5" type="ORF">G5B96_02795</name>
</gene>
<evidence type="ECO:0000313" key="8">
    <source>
        <dbReference type="Proteomes" id="UP000241854"/>
    </source>
</evidence>
<sequence>MQEAQANEPLDAFELALKQKAKIMQECQEQKGRKSCFNCEAFFDCETRIEYVNSCYNSMSKGNTGSDGGFDF</sequence>
<dbReference type="Proteomes" id="UP000594535">
    <property type="component" value="Chromosome"/>
</dbReference>
<dbReference type="EMBL" id="NDYQ01000002">
    <property type="protein sequence ID" value="OUT18775.1"/>
    <property type="molecule type" value="Genomic_DNA"/>
</dbReference>
<evidence type="ECO:0000313" key="9">
    <source>
        <dbReference type="Proteomes" id="UP000594404"/>
    </source>
</evidence>
<reference evidence="6 7" key="1">
    <citation type="submission" date="2017-04" db="EMBL/GenBank/DDBJ databases">
        <title>Complete genome of Campylobacter concisus ATCC 33237T and draft genomes for an additional eight well characterized C. concisus strains.</title>
        <authorList>
            <person name="Cornelius A.J."/>
            <person name="Miller W.G."/>
            <person name="Lastovica A.J."/>
            <person name="On S.L."/>
            <person name="French N.P."/>
            <person name="Vandenberg O."/>
            <person name="Biggs P.J."/>
        </authorList>
    </citation>
    <scope>NUCLEOTIDE SEQUENCE [LARGE SCALE GENOMIC DNA]</scope>
    <source>
        <strain evidence="2 7">CCUG 19995</strain>
        <strain evidence="3 6">Lasto127.99</strain>
    </source>
</reference>
<name>A0A1L9R053_9BACT</name>
<organism evidence="3 6">
    <name type="scientific">Campylobacter concisus</name>
    <dbReference type="NCBI Taxonomy" id="199"/>
    <lineage>
        <taxon>Bacteria</taxon>
        <taxon>Pseudomonadati</taxon>
        <taxon>Campylobacterota</taxon>
        <taxon>Epsilonproteobacteria</taxon>
        <taxon>Campylobacterales</taxon>
        <taxon>Campylobacteraceae</taxon>
        <taxon>Campylobacter</taxon>
    </lineage>
</organism>
<dbReference type="Proteomes" id="UP000594404">
    <property type="component" value="Chromosome"/>
</dbReference>
<reference evidence="5 10" key="3">
    <citation type="journal article" date="2020" name="Microb. Genom.">
        <title>Analysis of complete Campylobacter concisus genomes identifies genomospecies features, secretion systems and novel plasmids and their association with severe ulcerative colitis.</title>
        <authorList>
            <person name="Liu F."/>
            <person name="Chen S."/>
            <person name="Luu L.D.W."/>
            <person name="Lee S.A."/>
            <person name="Tay A.C.Y."/>
            <person name="Wu R."/>
            <person name="Riordan S.M."/>
            <person name="Lan R."/>
            <person name="Liu L."/>
            <person name="Zhang L."/>
        </authorList>
    </citation>
    <scope>NUCLEOTIDE SEQUENCE [LARGE SCALE GENOMIC DNA]</scope>
    <source>
        <strain evidence="5 10">H9O-S2</strain>
    </source>
</reference>
<evidence type="ECO:0000313" key="6">
    <source>
        <dbReference type="Proteomes" id="UP000195893"/>
    </source>
</evidence>
<dbReference type="Proteomes" id="UP000196317">
    <property type="component" value="Unassembled WGS sequence"/>
</dbReference>
<reference evidence="8 9" key="2">
    <citation type="journal article" date="2018" name="Emerg. Microbes Infect.">
        <title>Genomic analysis of oral Campylobacter concisus strains identified a potential bacterial molecular marker associated with active Crohn's disease.</title>
        <authorList>
            <person name="Liu F."/>
            <person name="Ma R."/>
            <person name="Tay C.Y.A."/>
            <person name="Octavia S."/>
            <person name="Lan R."/>
            <person name="Chung H.K.L."/>
            <person name="Riordan S.M."/>
            <person name="Grimm M.C."/>
            <person name="Leong R.W."/>
            <person name="Tanaka M.M."/>
            <person name="Connor S."/>
            <person name="Zhang L."/>
        </authorList>
    </citation>
    <scope>NUCLEOTIDE SEQUENCE [LARGE SCALE GENOMIC DNA]</scope>
    <source>
        <strain evidence="4 9">P1CDO3</strain>
        <strain evidence="1 8">P2CDO4</strain>
    </source>
</reference>
<dbReference type="EMBL" id="CP021642">
    <property type="protein sequence ID" value="AVX44519.1"/>
    <property type="molecule type" value="Genomic_DNA"/>
</dbReference>
<protein>
    <submittedName>
        <fullName evidence="3">Uncharacterized protein</fullName>
    </submittedName>
</protein>
<dbReference type="AlphaFoldDB" id="A0A1L9R053"/>
<evidence type="ECO:0000313" key="2">
    <source>
        <dbReference type="EMBL" id="OUT09199.1"/>
    </source>
</evidence>
<evidence type="ECO:0000313" key="3">
    <source>
        <dbReference type="EMBL" id="OUT18775.1"/>
    </source>
</evidence>
<evidence type="ECO:0000313" key="5">
    <source>
        <dbReference type="EMBL" id="QPI06306.1"/>
    </source>
</evidence>
<dbReference type="Proteomes" id="UP000241854">
    <property type="component" value="Chromosome"/>
</dbReference>
<evidence type="ECO:0000313" key="7">
    <source>
        <dbReference type="Proteomes" id="UP000196317"/>
    </source>
</evidence>
<dbReference type="OrthoDB" id="5334833at2"/>
<accession>A0A1L9R053</accession>
<dbReference type="EMBL" id="NDYN01000001">
    <property type="protein sequence ID" value="OUT09199.1"/>
    <property type="molecule type" value="Genomic_DNA"/>
</dbReference>